<evidence type="ECO:0000256" key="4">
    <source>
        <dbReference type="ARBA" id="ARBA00022690"/>
    </source>
</evidence>
<comment type="similarity">
    <text evidence="2">Belongs to the cystatin family.</text>
</comment>
<keyword evidence="5" id="KW-0789">Thiol protease inhibitor</keyword>
<dbReference type="Gene3D" id="3.10.450.10">
    <property type="match status" value="1"/>
</dbReference>
<dbReference type="SUPFAM" id="SSF54403">
    <property type="entry name" value="Cystatin/monellin"/>
    <property type="match status" value="1"/>
</dbReference>
<keyword evidence="4" id="KW-0646">Protease inhibitor</keyword>
<organism evidence="7">
    <name type="scientific">Spirometra erinaceieuropaei</name>
    <name type="common">Tapeworm</name>
    <name type="synonym">Spirometra erinacei</name>
    <dbReference type="NCBI Taxonomy" id="99802"/>
    <lineage>
        <taxon>Eukaryota</taxon>
        <taxon>Metazoa</taxon>
        <taxon>Spiralia</taxon>
        <taxon>Lophotrochozoa</taxon>
        <taxon>Platyhelminthes</taxon>
        <taxon>Cestoda</taxon>
        <taxon>Eucestoda</taxon>
        <taxon>Diphyllobothriidea</taxon>
        <taxon>Diphyllobothriidae</taxon>
        <taxon>Spirometra</taxon>
    </lineage>
</organism>
<dbReference type="InterPro" id="IPR001713">
    <property type="entry name" value="Prot_inh_stefin"/>
</dbReference>
<feature type="domain" description="Cystatin" evidence="6">
    <location>
        <begin position="40"/>
        <end position="78"/>
    </location>
</feature>
<proteinExistence type="evidence at transcript level"/>
<sequence>MMMCGGASSCRAPSEEEKRLLLPPLSAHLEGRLGKSPQDVEIIEVRTQTVAGTNYFLKVKHSDGKVCHVRVFKALPCNGGDIEVVKVVEKSGLGDPLEYF</sequence>
<name>A0A067XIP6_SPIER</name>
<evidence type="ECO:0000256" key="2">
    <source>
        <dbReference type="ARBA" id="ARBA00009403"/>
    </source>
</evidence>
<protein>
    <submittedName>
        <fullName evidence="7">Cysteine protease inhibitor</fullName>
    </submittedName>
</protein>
<dbReference type="EMBL" id="JQ963188">
    <property type="protein sequence ID" value="AGC74033.1"/>
    <property type="molecule type" value="mRNA"/>
</dbReference>
<accession>A0A067XIP6</accession>
<dbReference type="PANTHER" id="PTHR11414:SF21">
    <property type="entry name" value="CYSTATIN 14A, TANDEM DUPLICATE 1-RELATED"/>
    <property type="match status" value="1"/>
</dbReference>
<dbReference type="Pfam" id="PF00031">
    <property type="entry name" value="Cystatin"/>
    <property type="match status" value="1"/>
</dbReference>
<evidence type="ECO:0000256" key="3">
    <source>
        <dbReference type="ARBA" id="ARBA00022490"/>
    </source>
</evidence>
<dbReference type="InterPro" id="IPR000010">
    <property type="entry name" value="Cystatin_dom"/>
</dbReference>
<dbReference type="SMR" id="A0A067XIP6"/>
<evidence type="ECO:0000313" key="7">
    <source>
        <dbReference type="EMBL" id="AGC74033.1"/>
    </source>
</evidence>
<evidence type="ECO:0000256" key="1">
    <source>
        <dbReference type="ARBA" id="ARBA00004496"/>
    </source>
</evidence>
<keyword evidence="3" id="KW-0963">Cytoplasm</keyword>
<evidence type="ECO:0000256" key="5">
    <source>
        <dbReference type="ARBA" id="ARBA00022704"/>
    </source>
</evidence>
<dbReference type="GO" id="GO:0004869">
    <property type="term" value="F:cysteine-type endopeptidase inhibitor activity"/>
    <property type="evidence" value="ECO:0007669"/>
    <property type="project" value="UniProtKB-KW"/>
</dbReference>
<evidence type="ECO:0000259" key="6">
    <source>
        <dbReference type="Pfam" id="PF00031"/>
    </source>
</evidence>
<dbReference type="InterPro" id="IPR018073">
    <property type="entry name" value="Prot_inh_cystat_CS"/>
</dbReference>
<dbReference type="PROSITE" id="PS00287">
    <property type="entry name" value="CYSTATIN"/>
    <property type="match status" value="1"/>
</dbReference>
<reference evidence="7" key="1">
    <citation type="submission" date="2012-04" db="EMBL/GenBank/DDBJ databases">
        <authorList>
            <person name="Lu G."/>
            <person name="Lu Y.J."/>
            <person name="Fan Z.G."/>
        </authorList>
    </citation>
    <scope>NUCLEOTIDE SEQUENCE</scope>
</reference>
<dbReference type="InterPro" id="IPR046350">
    <property type="entry name" value="Cystatin_sf"/>
</dbReference>
<dbReference type="PANTHER" id="PTHR11414">
    <property type="entry name" value="CYSTATIN FAMILY MEMBER"/>
    <property type="match status" value="1"/>
</dbReference>
<comment type="subcellular location">
    <subcellularLocation>
        <location evidence="1">Cytoplasm</location>
    </subcellularLocation>
</comment>
<dbReference type="GO" id="GO:0005829">
    <property type="term" value="C:cytosol"/>
    <property type="evidence" value="ECO:0007669"/>
    <property type="project" value="TreeGrafter"/>
</dbReference>
<dbReference type="AlphaFoldDB" id="A0A067XIP6"/>